<dbReference type="OrthoDB" id="190276at2"/>
<dbReference type="AlphaFoldDB" id="A0A504J4E7"/>
<evidence type="ECO:0000313" key="3">
    <source>
        <dbReference type="Proteomes" id="UP000315540"/>
    </source>
</evidence>
<keyword evidence="2" id="KW-0223">Dioxygenase</keyword>
<dbReference type="InterPro" id="IPR032854">
    <property type="entry name" value="ALKBH3"/>
</dbReference>
<gene>
    <name evidence="2" type="ORF">FHK87_20330</name>
</gene>
<dbReference type="InterPro" id="IPR027450">
    <property type="entry name" value="AlkB-like"/>
</dbReference>
<dbReference type="Gene3D" id="2.60.120.590">
    <property type="entry name" value="Alpha-ketoglutarate-dependent dioxygenase AlkB-like"/>
    <property type="match status" value="1"/>
</dbReference>
<dbReference type="PANTHER" id="PTHR31212:SF4">
    <property type="entry name" value="ALPHA-KETOGLUTARATE-DEPENDENT DIOXYGENASE ALKB HOMOLOG 3"/>
    <property type="match status" value="1"/>
</dbReference>
<dbReference type="InterPro" id="IPR037151">
    <property type="entry name" value="AlkB-like_sf"/>
</dbReference>
<protein>
    <submittedName>
        <fullName evidence="2">Alpha-ketoglutarate-dependent dioxygenase AlkB</fullName>
    </submittedName>
</protein>
<dbReference type="Pfam" id="PF13532">
    <property type="entry name" value="2OG-FeII_Oxy_2"/>
    <property type="match status" value="1"/>
</dbReference>
<dbReference type="SUPFAM" id="SSF51197">
    <property type="entry name" value="Clavaminate synthase-like"/>
    <property type="match status" value="1"/>
</dbReference>
<dbReference type="Proteomes" id="UP000315540">
    <property type="component" value="Unassembled WGS sequence"/>
</dbReference>
<keyword evidence="2" id="KW-0560">Oxidoreductase</keyword>
<comment type="caution">
    <text evidence="2">The sequence shown here is derived from an EMBL/GenBank/DDBJ whole genome shotgun (WGS) entry which is preliminary data.</text>
</comment>
<organism evidence="2 3">
    <name type="scientific">Aquimarina algicola</name>
    <dbReference type="NCBI Taxonomy" id="2589995"/>
    <lineage>
        <taxon>Bacteria</taxon>
        <taxon>Pseudomonadati</taxon>
        <taxon>Bacteroidota</taxon>
        <taxon>Flavobacteriia</taxon>
        <taxon>Flavobacteriales</taxon>
        <taxon>Flavobacteriaceae</taxon>
        <taxon>Aquimarina</taxon>
    </lineage>
</organism>
<dbReference type="PANTHER" id="PTHR31212">
    <property type="entry name" value="ALPHA-KETOGLUTARATE-DEPENDENT DIOXYGENASE ALKB HOMOLOG 3"/>
    <property type="match status" value="1"/>
</dbReference>
<sequence length="197" mass="22849">MDLFSELNNPNKNYLPKDGIVNYYGSIIPNEEANVYLKKFLENIQWVNDTLYIAGKHIITDRKIAWYGDRPFELNYSSTKKIGHPWINELLELKVKIEDITNETFNACLLNLYHTGEEGVGWHSDSEKGAVASLTFGATRKFVFKHKKTKEKVEFNLRGGDLLVMRGSTQIHWVHRLPPTKKVKEPRINLTFRTINL</sequence>
<dbReference type="PROSITE" id="PS51471">
    <property type="entry name" value="FE2OG_OXY"/>
    <property type="match status" value="1"/>
</dbReference>
<keyword evidence="3" id="KW-1185">Reference proteome</keyword>
<dbReference type="InterPro" id="IPR005123">
    <property type="entry name" value="Oxoglu/Fe-dep_dioxygenase_dom"/>
</dbReference>
<dbReference type="RefSeq" id="WP_140596027.1">
    <property type="nucleotide sequence ID" value="NZ_VFWZ01000008.1"/>
</dbReference>
<feature type="domain" description="Fe2OG dioxygenase" evidence="1">
    <location>
        <begin position="104"/>
        <end position="196"/>
    </location>
</feature>
<accession>A0A504J4E7</accession>
<evidence type="ECO:0000259" key="1">
    <source>
        <dbReference type="PROSITE" id="PS51471"/>
    </source>
</evidence>
<proteinExistence type="predicted"/>
<name>A0A504J4E7_9FLAO</name>
<reference evidence="2 3" key="1">
    <citation type="submission" date="2019-06" db="EMBL/GenBank/DDBJ databases">
        <authorList>
            <person name="Meng X."/>
        </authorList>
    </citation>
    <scope>NUCLEOTIDE SEQUENCE [LARGE SCALE GENOMIC DNA]</scope>
    <source>
        <strain evidence="2 3">M625</strain>
    </source>
</reference>
<dbReference type="GO" id="GO:0006307">
    <property type="term" value="P:DNA alkylation repair"/>
    <property type="evidence" value="ECO:0007669"/>
    <property type="project" value="InterPro"/>
</dbReference>
<dbReference type="EMBL" id="VFWZ01000008">
    <property type="protein sequence ID" value="TPN82778.1"/>
    <property type="molecule type" value="Genomic_DNA"/>
</dbReference>
<evidence type="ECO:0000313" key="2">
    <source>
        <dbReference type="EMBL" id="TPN82778.1"/>
    </source>
</evidence>
<dbReference type="GO" id="GO:0051213">
    <property type="term" value="F:dioxygenase activity"/>
    <property type="evidence" value="ECO:0007669"/>
    <property type="project" value="UniProtKB-KW"/>
</dbReference>